<evidence type="ECO:0000313" key="2">
    <source>
        <dbReference type="Proteomes" id="UP000006310"/>
    </source>
</evidence>
<gene>
    <name evidence="1" type="primary">KNAG0M01380</name>
    <name evidence="1" type="ordered locus">KNAG_0M01380</name>
</gene>
<keyword evidence="2" id="KW-1185">Reference proteome</keyword>
<dbReference type="RefSeq" id="XP_022467235.1">
    <property type="nucleotide sequence ID" value="XM_022610994.1"/>
</dbReference>
<reference evidence="1 2" key="1">
    <citation type="journal article" date="2011" name="Proc. Natl. Acad. Sci. U.S.A.">
        <title>Evolutionary erosion of yeast sex chromosomes by mating-type switching accidents.</title>
        <authorList>
            <person name="Gordon J.L."/>
            <person name="Armisen D."/>
            <person name="Proux-Wera E."/>
            <person name="Oheigeartaigh S.S."/>
            <person name="Byrne K.P."/>
            <person name="Wolfe K.H."/>
        </authorList>
    </citation>
    <scope>NUCLEOTIDE SEQUENCE [LARGE SCALE GENOMIC DNA]</scope>
    <source>
        <strain evidence="2">ATCC MYA-139 / BCRC 22969 / CBS 8797 / CCRC 22969 / KCTC 17520 / NBRC 10181 / NCYC 3082</strain>
    </source>
</reference>
<dbReference type="KEGG" id="kng:KNAG_0M01380"/>
<dbReference type="OMA" id="TSHYMTD"/>
<dbReference type="Proteomes" id="UP000006310">
    <property type="component" value="Chromosome 13"/>
</dbReference>
<protein>
    <submittedName>
        <fullName evidence="1">Uncharacterized protein</fullName>
    </submittedName>
</protein>
<dbReference type="AlphaFoldDB" id="J7SBF0"/>
<evidence type="ECO:0000313" key="1">
    <source>
        <dbReference type="EMBL" id="CCK72991.1"/>
    </source>
</evidence>
<organism evidence="1 2">
    <name type="scientific">Huiozyma naganishii (strain ATCC MYA-139 / BCRC 22969 / CBS 8797 / KCTC 17520 / NBRC 10181 / NCYC 3082 / Yp74L-3)</name>
    <name type="common">Yeast</name>
    <name type="synonym">Kazachstania naganishii</name>
    <dbReference type="NCBI Taxonomy" id="1071383"/>
    <lineage>
        <taxon>Eukaryota</taxon>
        <taxon>Fungi</taxon>
        <taxon>Dikarya</taxon>
        <taxon>Ascomycota</taxon>
        <taxon>Saccharomycotina</taxon>
        <taxon>Saccharomycetes</taxon>
        <taxon>Saccharomycetales</taxon>
        <taxon>Saccharomycetaceae</taxon>
        <taxon>Huiozyma</taxon>
    </lineage>
</organism>
<proteinExistence type="predicted"/>
<dbReference type="GeneID" id="34528771"/>
<name>J7SBF0_HUIN7</name>
<reference evidence="2" key="2">
    <citation type="submission" date="2012-08" db="EMBL/GenBank/DDBJ databases">
        <title>Genome sequence of Kazachstania naganishii.</title>
        <authorList>
            <person name="Gordon J.L."/>
            <person name="Armisen D."/>
            <person name="Proux-Wera E."/>
            <person name="OhEigeartaigh S.S."/>
            <person name="Byrne K.P."/>
            <person name="Wolfe K.H."/>
        </authorList>
    </citation>
    <scope>NUCLEOTIDE SEQUENCE [LARGE SCALE GENOMIC DNA]</scope>
    <source>
        <strain evidence="2">ATCC MYA-139 / BCRC 22969 / CBS 8797 / CCRC 22969 / KCTC 17520 / NBRC 10181 / NCYC 3082</strain>
    </source>
</reference>
<dbReference type="EMBL" id="HE978326">
    <property type="protein sequence ID" value="CCK72991.1"/>
    <property type="molecule type" value="Genomic_DNA"/>
</dbReference>
<dbReference type="HOGENOM" id="CLU_1066352_0_0_1"/>
<accession>J7SBF0</accession>
<sequence length="238" mass="26840">MSLEMRDVVPLLLNVSHYVTDLVYVLYYLDNMQMEGGNTATLAAKRTDLLHRVVQFRDALRERLPPAEEQDGDTVSARRNVLAMCRILLLDDQLQQSVRDTNVLCLQLLSQNEERGGSSSSNGRLAQQLQNCQLGLFNLVQFIENCTHHQEQEQEQEPTIASPAVGTALREDLSASWQVQTDLLNCLVFDLIAKCPAIRTRYAASVRCTTAEQQTPEQFAAFLHWLKQEEVLAGVPQL</sequence>
<dbReference type="OrthoDB" id="4036442at2759"/>